<name>Q17MR2_AEDAE</name>
<reference evidence="1" key="3">
    <citation type="submission" date="2012-09" db="EMBL/GenBank/DDBJ databases">
        <authorList>
            <consortium name="VectorBase"/>
        </authorList>
    </citation>
    <scope>NUCLEOTIDE SEQUENCE</scope>
    <source>
        <strain evidence="1">Liverpool</strain>
    </source>
</reference>
<reference evidence="1" key="1">
    <citation type="submission" date="2005-10" db="EMBL/GenBank/DDBJ databases">
        <authorList>
            <person name="Loftus B.J."/>
            <person name="Nene V.M."/>
            <person name="Hannick L.I."/>
            <person name="Bidwell S."/>
            <person name="Haas B."/>
            <person name="Amedeo P."/>
            <person name="Orvis J."/>
            <person name="Wortman J.R."/>
            <person name="White O.R."/>
            <person name="Salzberg S."/>
            <person name="Shumway M."/>
            <person name="Koo H."/>
            <person name="Zhao Y."/>
            <person name="Holmes M."/>
            <person name="Miller J."/>
            <person name="Schatz M."/>
            <person name="Pop M."/>
            <person name="Pai G."/>
            <person name="Utterback T."/>
            <person name="Rogers Y.-H."/>
            <person name="Kravitz S."/>
            <person name="Fraser C.M."/>
        </authorList>
    </citation>
    <scope>NUCLEOTIDE SEQUENCE</scope>
    <source>
        <strain evidence="1">Liverpool</strain>
    </source>
</reference>
<dbReference type="EMBL" id="CH477204">
    <property type="protein sequence ID" value="EAT47959.1"/>
    <property type="molecule type" value="Genomic_DNA"/>
</dbReference>
<proteinExistence type="predicted"/>
<dbReference type="AlphaFoldDB" id="Q17MR2"/>
<protein>
    <submittedName>
        <fullName evidence="1">AAEL000969-PA</fullName>
    </submittedName>
</protein>
<evidence type="ECO:0000313" key="2">
    <source>
        <dbReference type="Proteomes" id="UP000682892"/>
    </source>
</evidence>
<dbReference type="PaxDb" id="7159-AAEL000969-PA"/>
<reference evidence="1" key="2">
    <citation type="journal article" date="2007" name="Science">
        <title>Genome sequence of Aedes aegypti, a major arbovirus vector.</title>
        <authorList>
            <person name="Nene V."/>
            <person name="Wortman J.R."/>
            <person name="Lawson D."/>
            <person name="Haas B."/>
            <person name="Kodira C."/>
            <person name="Tu Z.J."/>
            <person name="Loftus B."/>
            <person name="Xi Z."/>
            <person name="Megy K."/>
            <person name="Grabherr M."/>
            <person name="Ren Q."/>
            <person name="Zdobnov E.M."/>
            <person name="Lobo N.F."/>
            <person name="Campbell K.S."/>
            <person name="Brown S.E."/>
            <person name="Bonaldo M.F."/>
            <person name="Zhu J."/>
            <person name="Sinkins S.P."/>
            <person name="Hogenkamp D.G."/>
            <person name="Amedeo P."/>
            <person name="Arensburger P."/>
            <person name="Atkinson P.W."/>
            <person name="Bidwell S."/>
            <person name="Biedler J."/>
            <person name="Birney E."/>
            <person name="Bruggner R.V."/>
            <person name="Costas J."/>
            <person name="Coy M.R."/>
            <person name="Crabtree J."/>
            <person name="Crawford M."/>
            <person name="Debruyn B."/>
            <person name="Decaprio D."/>
            <person name="Eiglmeier K."/>
            <person name="Eisenstadt E."/>
            <person name="El-Dorry H."/>
            <person name="Gelbart W.M."/>
            <person name="Gomes S.L."/>
            <person name="Hammond M."/>
            <person name="Hannick L.I."/>
            <person name="Hogan J.R."/>
            <person name="Holmes M.H."/>
            <person name="Jaffe D."/>
            <person name="Johnston J.S."/>
            <person name="Kennedy R.C."/>
            <person name="Koo H."/>
            <person name="Kravitz S."/>
            <person name="Kriventseva E.V."/>
            <person name="Kulp D."/>
            <person name="Labutti K."/>
            <person name="Lee E."/>
            <person name="Li S."/>
            <person name="Lovin D.D."/>
            <person name="Mao C."/>
            <person name="Mauceli E."/>
            <person name="Menck C.F."/>
            <person name="Miller J.R."/>
            <person name="Montgomery P."/>
            <person name="Mori A."/>
            <person name="Nascimento A.L."/>
            <person name="Naveira H.F."/>
            <person name="Nusbaum C."/>
            <person name="O'leary S."/>
            <person name="Orvis J."/>
            <person name="Pertea M."/>
            <person name="Quesneville H."/>
            <person name="Reidenbach K.R."/>
            <person name="Rogers Y.H."/>
            <person name="Roth C.W."/>
            <person name="Schneider J.R."/>
            <person name="Schatz M."/>
            <person name="Shumway M."/>
            <person name="Stanke M."/>
            <person name="Stinson E.O."/>
            <person name="Tubio J.M."/>
            <person name="Vanzee J.P."/>
            <person name="Verjovski-Almeida S."/>
            <person name="Werner D."/>
            <person name="White O."/>
            <person name="Wyder S."/>
            <person name="Zeng Q."/>
            <person name="Zhao Q."/>
            <person name="Zhao Y."/>
            <person name="Hill C.A."/>
            <person name="Raikhel A.S."/>
            <person name="Soares M.B."/>
            <person name="Knudson D.L."/>
            <person name="Lee N.H."/>
            <person name="Galagan J."/>
            <person name="Salzberg S.L."/>
            <person name="Paulsen I.T."/>
            <person name="Dimopoulos G."/>
            <person name="Collins F.H."/>
            <person name="Birren B."/>
            <person name="Fraser-Liggett C.M."/>
            <person name="Severson D.W."/>
        </authorList>
    </citation>
    <scope>NUCLEOTIDE SEQUENCE [LARGE SCALE GENOMIC DNA]</scope>
    <source>
        <strain evidence="1">Liverpool</strain>
    </source>
</reference>
<sequence>MSPSVVLLPLVLLLLPLPPLLLLVLVMVIALRLFAATADAEVTVSFPAIVSGIENNAAGIDTGCRANAAIHNYFLFVFYDDAFAGFLLDLHIHATIDDAIVIDSLHYFVHVASVVDVIVIVLSQTIRLIRPTFLYRVDGVADAEQFRVGAQRRFVCRYDAGFN</sequence>
<organism evidence="1 2">
    <name type="scientific">Aedes aegypti</name>
    <name type="common">Yellowfever mosquito</name>
    <name type="synonym">Culex aegypti</name>
    <dbReference type="NCBI Taxonomy" id="7159"/>
    <lineage>
        <taxon>Eukaryota</taxon>
        <taxon>Metazoa</taxon>
        <taxon>Ecdysozoa</taxon>
        <taxon>Arthropoda</taxon>
        <taxon>Hexapoda</taxon>
        <taxon>Insecta</taxon>
        <taxon>Pterygota</taxon>
        <taxon>Neoptera</taxon>
        <taxon>Endopterygota</taxon>
        <taxon>Diptera</taxon>
        <taxon>Nematocera</taxon>
        <taxon>Culicoidea</taxon>
        <taxon>Culicidae</taxon>
        <taxon>Culicinae</taxon>
        <taxon>Aedini</taxon>
        <taxon>Aedes</taxon>
        <taxon>Stegomyia</taxon>
    </lineage>
</organism>
<evidence type="ECO:0000313" key="1">
    <source>
        <dbReference type="EMBL" id="EAT47959.1"/>
    </source>
</evidence>
<dbReference type="Proteomes" id="UP000682892">
    <property type="component" value="Chromosome 3"/>
</dbReference>
<gene>
    <name evidence="1" type="ORF">AaeL_AAEL000969</name>
</gene>
<dbReference type="HOGENOM" id="CLU_1628389_0_0_1"/>
<accession>Q17MR2</accession>